<dbReference type="NCBIfam" id="TIGR00229">
    <property type="entry name" value="sensory_box"/>
    <property type="match status" value="1"/>
</dbReference>
<dbReference type="InterPro" id="IPR043128">
    <property type="entry name" value="Rev_trsase/Diguanyl_cyclase"/>
</dbReference>
<feature type="domain" description="HAMP" evidence="2">
    <location>
        <begin position="106"/>
        <end position="160"/>
    </location>
</feature>
<dbReference type="PANTHER" id="PTHR44757">
    <property type="entry name" value="DIGUANYLATE CYCLASE DGCP"/>
    <property type="match status" value="1"/>
</dbReference>
<evidence type="ECO:0008006" key="6">
    <source>
        <dbReference type="Google" id="ProtNLM"/>
    </source>
</evidence>
<dbReference type="GO" id="GO:0007165">
    <property type="term" value="P:signal transduction"/>
    <property type="evidence" value="ECO:0007669"/>
    <property type="project" value="InterPro"/>
</dbReference>
<accession>A0A0C3IDW6</accession>
<keyword evidence="5" id="KW-1185">Reference proteome</keyword>
<dbReference type="SUPFAM" id="SSF158472">
    <property type="entry name" value="HAMP domain-like"/>
    <property type="match status" value="1"/>
</dbReference>
<dbReference type="SUPFAM" id="SSF55785">
    <property type="entry name" value="PYP-like sensor domain (PAS domain)"/>
    <property type="match status" value="1"/>
</dbReference>
<dbReference type="InterPro" id="IPR052155">
    <property type="entry name" value="Biofilm_reg_signaling"/>
</dbReference>
<dbReference type="CDD" id="cd00130">
    <property type="entry name" value="PAS"/>
    <property type="match status" value="1"/>
</dbReference>
<dbReference type="AlphaFoldDB" id="A0A0C3IDW6"/>
<dbReference type="Gene3D" id="6.10.340.10">
    <property type="match status" value="1"/>
</dbReference>
<proteinExistence type="predicted"/>
<feature type="domain" description="GGDEF" evidence="3">
    <location>
        <begin position="327"/>
        <end position="408"/>
    </location>
</feature>
<sequence>MAAYLSDSVMATELVSSLVDNPEVQGARFTMSSGMIHVLGRIPHNKSDIVVSLSPQFSNEKVGELELFLDRAFIDQKAREKGMSLVVWQTFLLVTILMCVFVILRQVIYRPLNQLLEQISRASVDGNATNTHIQVSSKDEIGFLARNTNNLMNRISSFYQSEAEKNAQIVQLERQFRIIFEYSHAGIALLNQRNQVYLANQAFKSTLKYASTKDELIYLPDLFDDKEDFEQLLDQVRRTGDSLFRDFLLREGDDVWLRVLISDVEQQHHSDLEQFIELVVYDISDRAKKEKVSDYNAAHDLLTGIYNRRGAEARLKTLCEYARERQSYLAIVWLDLNDFKIINDEHGHVVGDAVLKELSMRLIKISRPQDIVARWGGDEFIVAMNLDDTTVLPNILQEMEAACSKLLR</sequence>
<dbReference type="SMART" id="SM00267">
    <property type="entry name" value="GGDEF"/>
    <property type="match status" value="1"/>
</dbReference>
<dbReference type="PROSITE" id="PS50885">
    <property type="entry name" value="HAMP"/>
    <property type="match status" value="1"/>
</dbReference>
<dbReference type="PANTHER" id="PTHR44757:SF2">
    <property type="entry name" value="BIOFILM ARCHITECTURE MAINTENANCE PROTEIN MBAA"/>
    <property type="match status" value="1"/>
</dbReference>
<feature type="transmembrane region" description="Helical" evidence="1">
    <location>
        <begin position="85"/>
        <end position="104"/>
    </location>
</feature>
<protein>
    <recommendedName>
        <fullName evidence="6">Diguanylate cyclase</fullName>
    </recommendedName>
</protein>
<gene>
    <name evidence="4" type="ORF">SU60_01935</name>
</gene>
<name>A0A0C3IDW6_9VIBR</name>
<dbReference type="SUPFAM" id="SSF55073">
    <property type="entry name" value="Nucleotide cyclase"/>
    <property type="match status" value="1"/>
</dbReference>
<dbReference type="InterPro" id="IPR003660">
    <property type="entry name" value="HAMP_dom"/>
</dbReference>
<organism evidence="4 5">
    <name type="scientific">Vibrio mytili</name>
    <dbReference type="NCBI Taxonomy" id="50718"/>
    <lineage>
        <taxon>Bacteria</taxon>
        <taxon>Pseudomonadati</taxon>
        <taxon>Pseudomonadota</taxon>
        <taxon>Gammaproteobacteria</taxon>
        <taxon>Vibrionales</taxon>
        <taxon>Vibrionaceae</taxon>
        <taxon>Vibrio</taxon>
    </lineage>
</organism>
<dbReference type="Proteomes" id="UP000031977">
    <property type="component" value="Unassembled WGS sequence"/>
</dbReference>
<evidence type="ECO:0000256" key="1">
    <source>
        <dbReference type="SAM" id="Phobius"/>
    </source>
</evidence>
<evidence type="ECO:0000313" key="5">
    <source>
        <dbReference type="Proteomes" id="UP000031977"/>
    </source>
</evidence>
<keyword evidence="1" id="KW-1133">Transmembrane helix</keyword>
<dbReference type="GO" id="GO:0016020">
    <property type="term" value="C:membrane"/>
    <property type="evidence" value="ECO:0007669"/>
    <property type="project" value="InterPro"/>
</dbReference>
<keyword evidence="1" id="KW-0812">Transmembrane</keyword>
<evidence type="ECO:0000259" key="2">
    <source>
        <dbReference type="PROSITE" id="PS50885"/>
    </source>
</evidence>
<evidence type="ECO:0000313" key="4">
    <source>
        <dbReference type="EMBL" id="KIN12552.1"/>
    </source>
</evidence>
<keyword evidence="1" id="KW-0472">Membrane</keyword>
<dbReference type="InterPro" id="IPR000160">
    <property type="entry name" value="GGDEF_dom"/>
</dbReference>
<dbReference type="Gene3D" id="3.30.450.20">
    <property type="entry name" value="PAS domain"/>
    <property type="match status" value="1"/>
</dbReference>
<dbReference type="EMBL" id="JXOK01000004">
    <property type="protein sequence ID" value="KIN12552.1"/>
    <property type="molecule type" value="Genomic_DNA"/>
</dbReference>
<dbReference type="InterPro" id="IPR029787">
    <property type="entry name" value="Nucleotide_cyclase"/>
</dbReference>
<dbReference type="InterPro" id="IPR000014">
    <property type="entry name" value="PAS"/>
</dbReference>
<reference evidence="4 5" key="1">
    <citation type="submission" date="2015-01" db="EMBL/GenBank/DDBJ databases">
        <title>Draft genome of Vibrio mytili type strain CAIM 528.</title>
        <authorList>
            <person name="Gonzalez-Castillo A."/>
            <person name="Gomez-Gil B."/>
            <person name="Enciso-Ibarra J."/>
        </authorList>
    </citation>
    <scope>NUCLEOTIDE SEQUENCE [LARGE SCALE GENOMIC DNA]</scope>
    <source>
        <strain evidence="4 5">CAIM 528</strain>
    </source>
</reference>
<dbReference type="CDD" id="cd01949">
    <property type="entry name" value="GGDEF"/>
    <property type="match status" value="1"/>
</dbReference>
<dbReference type="InterPro" id="IPR035965">
    <property type="entry name" value="PAS-like_dom_sf"/>
</dbReference>
<dbReference type="Gene3D" id="3.30.70.270">
    <property type="match status" value="1"/>
</dbReference>
<dbReference type="Pfam" id="PF00990">
    <property type="entry name" value="GGDEF"/>
    <property type="match status" value="1"/>
</dbReference>
<dbReference type="CDD" id="cd06225">
    <property type="entry name" value="HAMP"/>
    <property type="match status" value="1"/>
</dbReference>
<evidence type="ECO:0000259" key="3">
    <source>
        <dbReference type="PROSITE" id="PS50887"/>
    </source>
</evidence>
<comment type="caution">
    <text evidence="4">The sequence shown here is derived from an EMBL/GenBank/DDBJ whole genome shotgun (WGS) entry which is preliminary data.</text>
</comment>
<dbReference type="NCBIfam" id="TIGR00254">
    <property type="entry name" value="GGDEF"/>
    <property type="match status" value="1"/>
</dbReference>
<dbReference type="PROSITE" id="PS50887">
    <property type="entry name" value="GGDEF"/>
    <property type="match status" value="1"/>
</dbReference>
<dbReference type="STRING" id="50718.SU60_01935"/>